<dbReference type="AlphaFoldDB" id="A0A4U1CTN8"/>
<dbReference type="PANTHER" id="PTHR10434:SF11">
    <property type="entry name" value="1-ACYL-SN-GLYCEROL-3-PHOSPHATE ACYLTRANSFERASE"/>
    <property type="match status" value="1"/>
</dbReference>
<dbReference type="SMART" id="SM00563">
    <property type="entry name" value="PlsC"/>
    <property type="match status" value="1"/>
</dbReference>
<keyword evidence="3 6" id="KW-0012">Acyltransferase</keyword>
<evidence type="ECO:0000256" key="1">
    <source>
        <dbReference type="ARBA" id="ARBA00005189"/>
    </source>
</evidence>
<reference evidence="6 7" key="1">
    <citation type="submission" date="2019-04" db="EMBL/GenBank/DDBJ databases">
        <title>Pedobacter sp. RP-3-22 sp. nov., isolated from Arctic soil.</title>
        <authorList>
            <person name="Dahal R.H."/>
            <person name="Kim D.-U."/>
        </authorList>
    </citation>
    <scope>NUCLEOTIDE SEQUENCE [LARGE SCALE GENOMIC DNA]</scope>
    <source>
        <strain evidence="6 7">RP-3-22</strain>
    </source>
</reference>
<evidence type="ECO:0000259" key="5">
    <source>
        <dbReference type="SMART" id="SM00563"/>
    </source>
</evidence>
<dbReference type="RefSeq" id="WP_136838692.1">
    <property type="nucleotide sequence ID" value="NZ_SWBR01000001.1"/>
</dbReference>
<evidence type="ECO:0000313" key="6">
    <source>
        <dbReference type="EMBL" id="TKC12567.1"/>
    </source>
</evidence>
<dbReference type="GO" id="GO:0003841">
    <property type="term" value="F:1-acylglycerol-3-phosphate O-acyltransferase activity"/>
    <property type="evidence" value="ECO:0007669"/>
    <property type="project" value="TreeGrafter"/>
</dbReference>
<evidence type="ECO:0000256" key="2">
    <source>
        <dbReference type="ARBA" id="ARBA00022679"/>
    </source>
</evidence>
<keyword evidence="2 6" id="KW-0808">Transferase</keyword>
<keyword evidence="4" id="KW-1133">Transmembrane helix</keyword>
<dbReference type="SUPFAM" id="SSF69593">
    <property type="entry name" value="Glycerol-3-phosphate (1)-acyltransferase"/>
    <property type="match status" value="1"/>
</dbReference>
<keyword evidence="4" id="KW-0472">Membrane</keyword>
<evidence type="ECO:0000313" key="7">
    <source>
        <dbReference type="Proteomes" id="UP000309488"/>
    </source>
</evidence>
<organism evidence="6 7">
    <name type="scientific">Pedobacter polaris</name>
    <dbReference type="NCBI Taxonomy" id="2571273"/>
    <lineage>
        <taxon>Bacteria</taxon>
        <taxon>Pseudomonadati</taxon>
        <taxon>Bacteroidota</taxon>
        <taxon>Sphingobacteriia</taxon>
        <taxon>Sphingobacteriales</taxon>
        <taxon>Sphingobacteriaceae</taxon>
        <taxon>Pedobacter</taxon>
    </lineage>
</organism>
<gene>
    <name evidence="6" type="ORF">FA048_02825</name>
</gene>
<dbReference type="EMBL" id="SWBR01000001">
    <property type="protein sequence ID" value="TKC12567.1"/>
    <property type="molecule type" value="Genomic_DNA"/>
</dbReference>
<accession>A0A4U1CTN8</accession>
<feature type="transmembrane region" description="Helical" evidence="4">
    <location>
        <begin position="7"/>
        <end position="37"/>
    </location>
</feature>
<dbReference type="Proteomes" id="UP000309488">
    <property type="component" value="Unassembled WGS sequence"/>
</dbReference>
<name>A0A4U1CTN8_9SPHI</name>
<dbReference type="OrthoDB" id="9803035at2"/>
<feature type="domain" description="Phospholipid/glycerol acyltransferase" evidence="5">
    <location>
        <begin position="77"/>
        <end position="191"/>
    </location>
</feature>
<evidence type="ECO:0000256" key="4">
    <source>
        <dbReference type="SAM" id="Phobius"/>
    </source>
</evidence>
<keyword evidence="4" id="KW-0812">Transmembrane</keyword>
<dbReference type="InterPro" id="IPR002123">
    <property type="entry name" value="Plipid/glycerol_acylTrfase"/>
</dbReference>
<comment type="pathway">
    <text evidence="1">Lipid metabolism.</text>
</comment>
<dbReference type="GO" id="GO:0006654">
    <property type="term" value="P:phosphatidic acid biosynthetic process"/>
    <property type="evidence" value="ECO:0007669"/>
    <property type="project" value="TreeGrafter"/>
</dbReference>
<proteinExistence type="predicted"/>
<protein>
    <submittedName>
        <fullName evidence="6">1-acyl-sn-glycerol-3-phosphate acyltransferase</fullName>
    </submittedName>
</protein>
<evidence type="ECO:0000256" key="3">
    <source>
        <dbReference type="ARBA" id="ARBA00023315"/>
    </source>
</evidence>
<dbReference type="Pfam" id="PF01553">
    <property type="entry name" value="Acyltransferase"/>
    <property type="match status" value="1"/>
</dbReference>
<keyword evidence="7" id="KW-1185">Reference proteome</keyword>
<dbReference type="CDD" id="cd07989">
    <property type="entry name" value="LPLAT_AGPAT-like"/>
    <property type="match status" value="1"/>
</dbReference>
<feature type="transmembrane region" description="Helical" evidence="4">
    <location>
        <begin position="43"/>
        <end position="63"/>
    </location>
</feature>
<sequence>MRKVLTALYLLYAALIFIGLMFVVLPLVLIASAVFNINTGKKIILFFLRCWAWGFSILSFFLVKTVNKHLVNRNLSHIYVGNHGSYLDAIAVCISLPQYFSPLGKVEMTKIPIFGLIYKRIVVLIDRSSKESREKSVDTLKRDIAKGESILIFPEGTMNKTELLLSEFYDGAFRIAIETQTTLMPFVMINNRELLPRVNPLHAHPGTITTIFITPVDVKGLTLDDLPMLKQKVYALMEETILRYA</sequence>
<dbReference type="PANTHER" id="PTHR10434">
    <property type="entry name" value="1-ACYL-SN-GLYCEROL-3-PHOSPHATE ACYLTRANSFERASE"/>
    <property type="match status" value="1"/>
</dbReference>
<comment type="caution">
    <text evidence="6">The sequence shown here is derived from an EMBL/GenBank/DDBJ whole genome shotgun (WGS) entry which is preliminary data.</text>
</comment>